<name>A0A1J4U6H7_9BACT</name>
<keyword evidence="2" id="KW-0812">Transmembrane</keyword>
<feature type="chain" id="PRO_5012114037" description="DUF4430 domain-containing protein" evidence="3">
    <location>
        <begin position="28"/>
        <end position="917"/>
    </location>
</feature>
<keyword evidence="2" id="KW-1133">Transmembrane helix</keyword>
<feature type="compositionally biased region" description="Low complexity" evidence="1">
    <location>
        <begin position="442"/>
        <end position="456"/>
    </location>
</feature>
<keyword evidence="3" id="KW-0732">Signal</keyword>
<feature type="compositionally biased region" description="Polar residues" evidence="1">
    <location>
        <begin position="457"/>
        <end position="466"/>
    </location>
</feature>
<evidence type="ECO:0000256" key="1">
    <source>
        <dbReference type="SAM" id="MobiDB-lite"/>
    </source>
</evidence>
<comment type="caution">
    <text evidence="4">The sequence shown here is derived from an EMBL/GenBank/DDBJ whole genome shotgun (WGS) entry which is preliminary data.</text>
</comment>
<dbReference type="STRING" id="1805238.AUJ23_01005"/>
<keyword evidence="2" id="KW-0472">Membrane</keyword>
<dbReference type="Gene3D" id="1.50.10.20">
    <property type="match status" value="1"/>
</dbReference>
<accession>A0A1J4U6H7</accession>
<dbReference type="InterPro" id="IPR008930">
    <property type="entry name" value="Terpenoid_cyclase/PrenylTrfase"/>
</dbReference>
<feature type="transmembrane region" description="Helical" evidence="2">
    <location>
        <begin position="896"/>
        <end position="913"/>
    </location>
</feature>
<feature type="signal peptide" evidence="3">
    <location>
        <begin position="1"/>
        <end position="27"/>
    </location>
</feature>
<evidence type="ECO:0000313" key="4">
    <source>
        <dbReference type="EMBL" id="OIO20122.1"/>
    </source>
</evidence>
<reference evidence="4 5" key="1">
    <citation type="journal article" date="2016" name="Environ. Microbiol.">
        <title>Genomic resolution of a cold subsurface aquifer community provides metabolic insights for novel microbes adapted to high CO concentrations.</title>
        <authorList>
            <person name="Probst A.J."/>
            <person name="Castelle C.J."/>
            <person name="Singh A."/>
            <person name="Brown C.T."/>
            <person name="Anantharaman K."/>
            <person name="Sharon I."/>
            <person name="Hug L.A."/>
            <person name="Burstein D."/>
            <person name="Emerson J.B."/>
            <person name="Thomas B.C."/>
            <person name="Banfield J.F."/>
        </authorList>
    </citation>
    <scope>NUCLEOTIDE SEQUENCE [LARGE SCALE GENOMIC DNA]</scope>
    <source>
        <strain evidence="4">CG1_02_32_51</strain>
    </source>
</reference>
<sequence>MKTVLSKFLFVTVVTIVSLSAFNTSYATENTKSINLKIINTDTTILDQQIYLPESCIVTNSNNTTSTFSGFKAICALQQSLENNQIDSFKVTDWDWGFSLDAINDIENTSDWSQSWILKNNNNDANVGIADLILEDNDTLTLIYDSWPQNILDIYSSTTYMYANESINIESLIWNTDSFVTNTTAITFYINGESVETNNGIFTFTPENTGTYEFYVDSTNALASKKINISVIEPEILATTTIHLEIQTFDQELYNDDFTVTACPNEENNTENTFNIWCAIEQLSEQQGWSLYSTWGDFGVTYDINDYKGNDFSDGMWWGWYSDLIPGESGVNVYILNVDKEKENILLVYGIEPSKLVINNTNPTVSSTIEVEYQKFDWGVYSWIPNASSTFIINNEEIFDEDGIYELNITTTTPYTIYAQKNGFITSETITITPTGQNKENSTTTTTDTSTENPTSGGSSSNNEINQNIPLTQSEISIAVNKILNYLKNEQSADGKISDPNTTDWIIMSFGANEQYAKDIKKGIFSLIDYAQKQEITNTTDNNICAGFARHSLALLASGSDISEKINHLNDEMQSDKCYSPTNSSFGEEYGSGTNDDVFALLALLGSDTNTSEQIIIDLINNIKNSQNQTSGGFSIGWGETPDATGVSISALKYAQKKGVPVNETIYNSAENYLKNTQLADGGWGFDNSDILTTSWVMMGINALQQTQTDWFNANHKNPWQLLANNLTNDGSYNTTWEPISVDWFGLKHAVPSLLGKTWPIILDPIIQPTNNVGGGSIETNTTSTKTSTEEIVTSTPEIIDDIATSTQKQKIEILPIILELPVENIQTTNTPIAETKLTKQSLIAKNNLEQVLGEKTETTPKDKIIEEEKQNIQTNETLEKTNEKQETPLPTNKKVALALGAGTLLYGLYLLFKMFV</sequence>
<gene>
    <name evidence="4" type="ORF">AUJ23_01005</name>
</gene>
<proteinExistence type="predicted"/>
<dbReference type="SUPFAM" id="SSF48239">
    <property type="entry name" value="Terpenoid cyclases/Protein prenyltransferases"/>
    <property type="match status" value="1"/>
</dbReference>
<organism evidence="4 5">
    <name type="scientific">Candidatus Magasanikbacteria bacterium CG1_02_32_51</name>
    <dbReference type="NCBI Taxonomy" id="1805238"/>
    <lineage>
        <taxon>Bacteria</taxon>
        <taxon>Candidatus Magasanikiibacteriota</taxon>
    </lineage>
</organism>
<evidence type="ECO:0008006" key="6">
    <source>
        <dbReference type="Google" id="ProtNLM"/>
    </source>
</evidence>
<dbReference type="Gene3D" id="2.170.130.30">
    <property type="match status" value="1"/>
</dbReference>
<feature type="region of interest" description="Disordered" evidence="1">
    <location>
        <begin position="433"/>
        <end position="466"/>
    </location>
</feature>
<evidence type="ECO:0000256" key="3">
    <source>
        <dbReference type="SAM" id="SignalP"/>
    </source>
</evidence>
<dbReference type="Proteomes" id="UP000181941">
    <property type="component" value="Unassembled WGS sequence"/>
</dbReference>
<evidence type="ECO:0000313" key="5">
    <source>
        <dbReference type="Proteomes" id="UP000181941"/>
    </source>
</evidence>
<dbReference type="AlphaFoldDB" id="A0A1J4U6H7"/>
<dbReference type="EMBL" id="MNVC01000012">
    <property type="protein sequence ID" value="OIO20122.1"/>
    <property type="molecule type" value="Genomic_DNA"/>
</dbReference>
<evidence type="ECO:0000256" key="2">
    <source>
        <dbReference type="SAM" id="Phobius"/>
    </source>
</evidence>
<protein>
    <recommendedName>
        <fullName evidence="6">DUF4430 domain-containing protein</fullName>
    </recommendedName>
</protein>